<feature type="compositionally biased region" description="Acidic residues" evidence="7">
    <location>
        <begin position="900"/>
        <end position="914"/>
    </location>
</feature>
<dbReference type="GO" id="GO:0005856">
    <property type="term" value="C:cytoskeleton"/>
    <property type="evidence" value="ECO:0007669"/>
    <property type="project" value="UniProtKB-ARBA"/>
</dbReference>
<name>A0A423UAZ1_PENVA</name>
<evidence type="ECO:0000259" key="8">
    <source>
        <dbReference type="Pfam" id="PF11618"/>
    </source>
</evidence>
<sequence>MATSDEDHVPVRDSHAVHPRHTAPEEMYWLSHMNQEELREKYIRMRDDFYTLKKFSCRQEDKITKLQTKLRKLISDRKKGGGTKKTDFNAQDLEHQEIIETQRQTLREVQSKNEQLEKKLKLANIQLSVAKKNKPMLFRNVGPRVDSGLKQPRTPASPLRSQRRPLSRPGSASLLTSSESTSRAPSPQSKEKADEVLPEKVRSILEEAREKILELESERDELQEHLSEAQQAAEDTEYELQQKILHLEEELSSLRDELRDRGVREERDSVAVVRAQREARTMAARTTALEEQLSVTEEKVIAGKSRIESLQSELERMTSKLLAAENNLREQQQEHQRTTGQLQQTNEKCDILKRENEQLQKENDRLSKLSLSVEQRGYPAEIQTLKSHVEHLEAALQTDLSERGNLLEHMTHDKEELAKAEVELKELQTQNLVLKEELEKASQKLSIYSKAGLLNMTPEELSAASRREKEENANKISAREFGDLKQAHSELQLLYRERTLELEKTADALALHGDTYKKLHKQMDHMAQEAQDKEKQYSVSVKTLTDTIRRRDERIEKLEQQMLTLTDKNIKEKVEEVGCDFSQSLKLGKHDNLLEFHIECMVFETPAFSHQKTFVSWTVPFSLEDPLQHTNVGIGTLAKYNHSSLYKIHMNYRNLDSLKNEIVTVSVYILLDSGHPAKVGECQITFCEVLDHPRNTLHGTVPVLLAHDDADEAQHLPSGLDIQAGQVIGTLKYWFRLQRPSEETIALSFAKCWCFVVLPKGMISESQEEIGQSPHHTEDHKQESRVSFRTRSESCSSTGTYNIGSPVHVHEVSQKSSSDDSGGTKNAASEQVAPHADSSSKVNESSGTAHVKKQIVRPKTAIRRGQGSSQIDKGVIRKSPVQVREKTPQQGLGQKPECLSQEENDSDTMFEESEERIIRGPPDEDEDDEHTSSEIYGTTSNKRISNRRVQELQSRSKSSSSSQGTEEQSSPTHSNITSDSEGVVAVLPKAKKTKQSKVYVEVCSLTLHSDSSISQDPTVELLFVDYHGFLGLPPDQLETPHSLPKPPPGCVINFNFGQEFSIDEKMYPSRLNL</sequence>
<dbReference type="EMBL" id="QCYY01000160">
    <property type="protein sequence ID" value="ROT85879.1"/>
    <property type="molecule type" value="Genomic_DNA"/>
</dbReference>
<protein>
    <submittedName>
        <fullName evidence="10">Uncharacterized protein</fullName>
    </submittedName>
</protein>
<evidence type="ECO:0000313" key="10">
    <source>
        <dbReference type="EMBL" id="ROT85879.1"/>
    </source>
</evidence>
<evidence type="ECO:0000256" key="5">
    <source>
        <dbReference type="ARBA" id="ARBA00023273"/>
    </source>
</evidence>
<dbReference type="GO" id="GO:0005929">
    <property type="term" value="C:cilium"/>
    <property type="evidence" value="ECO:0007669"/>
    <property type="project" value="UniProtKB-SubCell"/>
</dbReference>
<dbReference type="SUPFAM" id="SSF49562">
    <property type="entry name" value="C2 domain (Calcium/lipid-binding domain, CaLB)"/>
    <property type="match status" value="1"/>
</dbReference>
<proteinExistence type="inferred from homology"/>
<reference evidence="10 11" key="2">
    <citation type="submission" date="2019-01" db="EMBL/GenBank/DDBJ databases">
        <title>The decoding of complex shrimp genome reveals the adaptation for benthos swimmer, frequently molting mechanism and breeding impact on genome.</title>
        <authorList>
            <person name="Sun Y."/>
            <person name="Gao Y."/>
            <person name="Yu Y."/>
        </authorList>
    </citation>
    <scope>NUCLEOTIDE SEQUENCE [LARGE SCALE GENOMIC DNA]</scope>
    <source>
        <tissue evidence="10">Muscle</tissue>
    </source>
</reference>
<reference evidence="10 11" key="1">
    <citation type="submission" date="2018-04" db="EMBL/GenBank/DDBJ databases">
        <authorList>
            <person name="Zhang X."/>
            <person name="Yuan J."/>
            <person name="Li F."/>
            <person name="Xiang J."/>
        </authorList>
    </citation>
    <scope>NUCLEOTIDE SEQUENCE [LARGE SCALE GENOMIC DNA]</scope>
    <source>
        <tissue evidence="10">Muscle</tissue>
    </source>
</reference>
<evidence type="ECO:0000256" key="4">
    <source>
        <dbReference type="ARBA" id="ARBA00023069"/>
    </source>
</evidence>
<feature type="compositionally biased region" description="Low complexity" evidence="7">
    <location>
        <begin position="167"/>
        <end position="182"/>
    </location>
</feature>
<feature type="coiled-coil region" evidence="6">
    <location>
        <begin position="307"/>
        <end position="376"/>
    </location>
</feature>
<feature type="compositionally biased region" description="Polar residues" evidence="7">
    <location>
        <begin position="814"/>
        <end position="829"/>
    </location>
</feature>
<feature type="domain" description="RPGRIP1 C-terminal" evidence="9">
    <location>
        <begin position="995"/>
        <end position="1066"/>
    </location>
</feature>
<comment type="caution">
    <text evidence="10">The sequence shown here is derived from an EMBL/GenBank/DDBJ whole genome shotgun (WGS) entry which is preliminary data.</text>
</comment>
<comment type="similarity">
    <text evidence="2">Belongs to the RPGRIP1 family.</text>
</comment>
<feature type="domain" description="RPGR-interacting protein 1 first C2" evidence="8">
    <location>
        <begin position="586"/>
        <end position="740"/>
    </location>
</feature>
<comment type="subcellular location">
    <subcellularLocation>
        <location evidence="1">Cell projection</location>
        <location evidence="1">Cilium</location>
    </subcellularLocation>
</comment>
<feature type="compositionally biased region" description="Polar residues" evidence="7">
    <location>
        <begin position="971"/>
        <end position="980"/>
    </location>
</feature>
<evidence type="ECO:0000256" key="3">
    <source>
        <dbReference type="ARBA" id="ARBA00023054"/>
    </source>
</evidence>
<evidence type="ECO:0000313" key="11">
    <source>
        <dbReference type="Proteomes" id="UP000283509"/>
    </source>
</evidence>
<dbReference type="InterPro" id="IPR041091">
    <property type="entry name" value="RPGRIP1_C"/>
</dbReference>
<feature type="compositionally biased region" description="Polar residues" evidence="7">
    <location>
        <begin position="793"/>
        <end position="803"/>
    </location>
</feature>
<feature type="compositionally biased region" description="Low complexity" evidence="7">
    <location>
        <begin position="951"/>
        <end position="970"/>
    </location>
</feature>
<evidence type="ECO:0000256" key="2">
    <source>
        <dbReference type="ARBA" id="ARBA00006042"/>
    </source>
</evidence>
<feature type="coiled-coil region" evidence="6">
    <location>
        <begin position="205"/>
        <end position="257"/>
    </location>
</feature>
<evidence type="ECO:0000256" key="6">
    <source>
        <dbReference type="SAM" id="Coils"/>
    </source>
</evidence>
<feature type="coiled-coil region" evidence="6">
    <location>
        <begin position="516"/>
        <end position="575"/>
    </location>
</feature>
<dbReference type="Proteomes" id="UP000283509">
    <property type="component" value="Unassembled WGS sequence"/>
</dbReference>
<dbReference type="Pfam" id="PF18111">
    <property type="entry name" value="RPGR1_C"/>
    <property type="match status" value="1"/>
</dbReference>
<keyword evidence="11" id="KW-1185">Reference proteome</keyword>
<evidence type="ECO:0000259" key="9">
    <source>
        <dbReference type="Pfam" id="PF18111"/>
    </source>
</evidence>
<dbReference type="InterPro" id="IPR031139">
    <property type="entry name" value="RPGRIP1_fam"/>
</dbReference>
<feature type="coiled-coil region" evidence="6">
    <location>
        <begin position="410"/>
        <end position="444"/>
    </location>
</feature>
<evidence type="ECO:0000256" key="1">
    <source>
        <dbReference type="ARBA" id="ARBA00004138"/>
    </source>
</evidence>
<dbReference type="OrthoDB" id="6375252at2759"/>
<organism evidence="10 11">
    <name type="scientific">Penaeus vannamei</name>
    <name type="common">Whiteleg shrimp</name>
    <name type="synonym">Litopenaeus vannamei</name>
    <dbReference type="NCBI Taxonomy" id="6689"/>
    <lineage>
        <taxon>Eukaryota</taxon>
        <taxon>Metazoa</taxon>
        <taxon>Ecdysozoa</taxon>
        <taxon>Arthropoda</taxon>
        <taxon>Crustacea</taxon>
        <taxon>Multicrustacea</taxon>
        <taxon>Malacostraca</taxon>
        <taxon>Eumalacostraca</taxon>
        <taxon>Eucarida</taxon>
        <taxon>Decapoda</taxon>
        <taxon>Dendrobranchiata</taxon>
        <taxon>Penaeoidea</taxon>
        <taxon>Penaeidae</taxon>
        <taxon>Penaeus</taxon>
    </lineage>
</organism>
<keyword evidence="4" id="KW-0969">Cilium</keyword>
<dbReference type="InterPro" id="IPR035892">
    <property type="entry name" value="C2_domain_sf"/>
</dbReference>
<dbReference type="PANTHER" id="PTHR14240">
    <property type="entry name" value="RETINITIS PIGMENTOSA GTPASE REGULATOR-INTERACTING PROTEIN"/>
    <property type="match status" value="1"/>
</dbReference>
<feature type="region of interest" description="Disordered" evidence="7">
    <location>
        <begin position="138"/>
        <end position="198"/>
    </location>
</feature>
<dbReference type="STRING" id="6689.A0A423UAZ1"/>
<feature type="compositionally biased region" description="Polar residues" evidence="7">
    <location>
        <begin position="933"/>
        <end position="943"/>
    </location>
</feature>
<feature type="compositionally biased region" description="Basic and acidic residues" evidence="7">
    <location>
        <begin position="189"/>
        <end position="198"/>
    </location>
</feature>
<keyword evidence="5" id="KW-0966">Cell projection</keyword>
<feature type="coiled-coil region" evidence="6">
    <location>
        <begin position="99"/>
        <end position="133"/>
    </location>
</feature>
<feature type="compositionally biased region" description="Basic residues" evidence="7">
    <location>
        <begin position="850"/>
        <end position="862"/>
    </location>
</feature>
<accession>A0A423UAZ1</accession>
<feature type="region of interest" description="Disordered" evidence="7">
    <location>
        <begin position="767"/>
        <end position="981"/>
    </location>
</feature>
<evidence type="ECO:0000256" key="7">
    <source>
        <dbReference type="SAM" id="MobiDB-lite"/>
    </source>
</evidence>
<dbReference type="AlphaFoldDB" id="A0A423UAZ1"/>
<dbReference type="Gene3D" id="2.60.40.150">
    <property type="entry name" value="C2 domain"/>
    <property type="match status" value="2"/>
</dbReference>
<feature type="compositionally biased region" description="Basic and acidic residues" evidence="7">
    <location>
        <begin position="1"/>
        <end position="16"/>
    </location>
</feature>
<feature type="compositionally biased region" description="Polar residues" evidence="7">
    <location>
        <begin position="837"/>
        <end position="848"/>
    </location>
</feature>
<gene>
    <name evidence="10" type="ORF">C7M84_004529</name>
</gene>
<dbReference type="InterPro" id="IPR021656">
    <property type="entry name" value="C2-C2_1"/>
</dbReference>
<dbReference type="Pfam" id="PF11618">
    <property type="entry name" value="C2-C2_1"/>
    <property type="match status" value="1"/>
</dbReference>
<keyword evidence="3 6" id="KW-0175">Coiled coil</keyword>
<feature type="region of interest" description="Disordered" evidence="7">
    <location>
        <begin position="1"/>
        <end position="21"/>
    </location>
</feature>
<feature type="compositionally biased region" description="Basic and acidic residues" evidence="7">
    <location>
        <begin position="775"/>
        <end position="792"/>
    </location>
</feature>